<protein>
    <submittedName>
        <fullName evidence="1">Uncharacterized protein</fullName>
    </submittedName>
</protein>
<proteinExistence type="predicted"/>
<dbReference type="EMBL" id="PUHY01000006">
    <property type="protein sequence ID" value="PQO36113.1"/>
    <property type="molecule type" value="Genomic_DNA"/>
</dbReference>
<dbReference type="AlphaFoldDB" id="A0A2S8FVC8"/>
<sequence length="77" mass="8359">MPGVCATLNRCSDRSRLAKIADAKLAGIVKVFASAEEEAIDSTGLGLTLTDLYFSFRERSGSKREEFRETSICVLVG</sequence>
<evidence type="ECO:0000313" key="1">
    <source>
        <dbReference type="EMBL" id="PQO36113.1"/>
    </source>
</evidence>
<gene>
    <name evidence="1" type="ORF">C5Y83_09340</name>
</gene>
<comment type="caution">
    <text evidence="1">The sequence shown here is derived from an EMBL/GenBank/DDBJ whole genome shotgun (WGS) entry which is preliminary data.</text>
</comment>
<name>A0A2S8FVC8_9BACT</name>
<dbReference type="RefSeq" id="WP_105329402.1">
    <property type="nucleotide sequence ID" value="NZ_PUHY01000006.1"/>
</dbReference>
<organism evidence="1 2">
    <name type="scientific">Blastopirellula marina</name>
    <dbReference type="NCBI Taxonomy" id="124"/>
    <lineage>
        <taxon>Bacteria</taxon>
        <taxon>Pseudomonadati</taxon>
        <taxon>Planctomycetota</taxon>
        <taxon>Planctomycetia</taxon>
        <taxon>Pirellulales</taxon>
        <taxon>Pirellulaceae</taxon>
        <taxon>Blastopirellula</taxon>
    </lineage>
</organism>
<reference evidence="1 2" key="1">
    <citation type="submission" date="2018-02" db="EMBL/GenBank/DDBJ databases">
        <title>Comparative genomes isolates from brazilian mangrove.</title>
        <authorList>
            <person name="Araujo J.E."/>
            <person name="Taketani R.G."/>
            <person name="Silva M.C.P."/>
            <person name="Loureco M.V."/>
            <person name="Andreote F.D."/>
        </authorList>
    </citation>
    <scope>NUCLEOTIDE SEQUENCE [LARGE SCALE GENOMIC DNA]</scope>
    <source>
        <strain evidence="1 2">Hex-1 MGV</strain>
    </source>
</reference>
<dbReference type="Proteomes" id="UP000238322">
    <property type="component" value="Unassembled WGS sequence"/>
</dbReference>
<accession>A0A2S8FVC8</accession>
<evidence type="ECO:0000313" key="2">
    <source>
        <dbReference type="Proteomes" id="UP000238322"/>
    </source>
</evidence>